<evidence type="ECO:0000313" key="3">
    <source>
        <dbReference type="Proteomes" id="UP001273505"/>
    </source>
</evidence>
<feature type="transmembrane region" description="Helical" evidence="1">
    <location>
        <begin position="7"/>
        <end position="28"/>
    </location>
</feature>
<keyword evidence="1" id="KW-0472">Membrane</keyword>
<evidence type="ECO:0000256" key="1">
    <source>
        <dbReference type="SAM" id="Phobius"/>
    </source>
</evidence>
<dbReference type="Proteomes" id="UP001273505">
    <property type="component" value="Unassembled WGS sequence"/>
</dbReference>
<dbReference type="RefSeq" id="WP_302720840.1">
    <property type="nucleotide sequence ID" value="NZ_JAULRU010000215.1"/>
</dbReference>
<keyword evidence="3" id="KW-1185">Reference proteome</keyword>
<dbReference type="EMBL" id="JAXAFO010000021">
    <property type="protein sequence ID" value="MDX6850214.1"/>
    <property type="molecule type" value="Genomic_DNA"/>
</dbReference>
<organism evidence="2 3">
    <name type="scientific">Gilvimarinus gilvus</name>
    <dbReference type="NCBI Taxonomy" id="3058038"/>
    <lineage>
        <taxon>Bacteria</taxon>
        <taxon>Pseudomonadati</taxon>
        <taxon>Pseudomonadota</taxon>
        <taxon>Gammaproteobacteria</taxon>
        <taxon>Cellvibrionales</taxon>
        <taxon>Cellvibrionaceae</taxon>
        <taxon>Gilvimarinus</taxon>
    </lineage>
</organism>
<sequence length="150" mass="16152">MKKWSFVIGSVLTALGAVLHFAIIIGGPDWYRASGAGEKLAQIAASGSLYPAFLGTCLAFIFLGWSAYALSGAGLIGRLPLLKFALPAIALLCTVRGVYGFFVPFFVKTGYVINLGVGFWVYSSLIWLTIGLSYFAGISLNWTYIANKHE</sequence>
<feature type="transmembrane region" description="Helical" evidence="1">
    <location>
        <begin position="48"/>
        <end position="70"/>
    </location>
</feature>
<reference evidence="2 3" key="1">
    <citation type="submission" date="2023-11" db="EMBL/GenBank/DDBJ databases">
        <title>Gilvimarinus fulvus sp. nov., isolated from the surface of Kelp.</title>
        <authorList>
            <person name="Sun Y.Y."/>
            <person name="Gong Y."/>
            <person name="Du Z.J."/>
        </authorList>
    </citation>
    <scope>NUCLEOTIDE SEQUENCE [LARGE SCALE GENOMIC DNA]</scope>
    <source>
        <strain evidence="2 3">SDUM040013</strain>
    </source>
</reference>
<name>A0ABU4RZ94_9GAMM</name>
<keyword evidence="1" id="KW-1133">Transmembrane helix</keyword>
<gene>
    <name evidence="2" type="ORF">SCD92_12645</name>
</gene>
<feature type="transmembrane region" description="Helical" evidence="1">
    <location>
        <begin position="82"/>
        <end position="107"/>
    </location>
</feature>
<proteinExistence type="predicted"/>
<protein>
    <recommendedName>
        <fullName evidence="4">DUF3995 domain-containing protein</fullName>
    </recommendedName>
</protein>
<accession>A0ABU4RZ94</accession>
<evidence type="ECO:0008006" key="4">
    <source>
        <dbReference type="Google" id="ProtNLM"/>
    </source>
</evidence>
<keyword evidence="1" id="KW-0812">Transmembrane</keyword>
<feature type="transmembrane region" description="Helical" evidence="1">
    <location>
        <begin position="119"/>
        <end position="144"/>
    </location>
</feature>
<comment type="caution">
    <text evidence="2">The sequence shown here is derived from an EMBL/GenBank/DDBJ whole genome shotgun (WGS) entry which is preliminary data.</text>
</comment>
<evidence type="ECO:0000313" key="2">
    <source>
        <dbReference type="EMBL" id="MDX6850214.1"/>
    </source>
</evidence>